<accession>A0A1Q9EXA3</accession>
<evidence type="ECO:0000313" key="1">
    <source>
        <dbReference type="EMBL" id="OLQ12074.1"/>
    </source>
</evidence>
<comment type="caution">
    <text evidence="1">The sequence shown here is derived from an EMBL/GenBank/DDBJ whole genome shotgun (WGS) entry which is preliminary data.</text>
</comment>
<dbReference type="Proteomes" id="UP000186817">
    <property type="component" value="Unassembled WGS sequence"/>
</dbReference>
<gene>
    <name evidence="1" type="ORF">AK812_SmicGene4032</name>
</gene>
<name>A0A1Q9EXA3_SYMMI</name>
<keyword evidence="2" id="KW-1185">Reference proteome</keyword>
<organism evidence="1 2">
    <name type="scientific">Symbiodinium microadriaticum</name>
    <name type="common">Dinoflagellate</name>
    <name type="synonym">Zooxanthella microadriatica</name>
    <dbReference type="NCBI Taxonomy" id="2951"/>
    <lineage>
        <taxon>Eukaryota</taxon>
        <taxon>Sar</taxon>
        <taxon>Alveolata</taxon>
        <taxon>Dinophyceae</taxon>
        <taxon>Suessiales</taxon>
        <taxon>Symbiodiniaceae</taxon>
        <taxon>Symbiodinium</taxon>
    </lineage>
</organism>
<protein>
    <submittedName>
        <fullName evidence="1">Uncharacterized protein</fullName>
    </submittedName>
</protein>
<proteinExistence type="predicted"/>
<reference evidence="1 2" key="1">
    <citation type="submission" date="2016-02" db="EMBL/GenBank/DDBJ databases">
        <title>Genome analysis of coral dinoflagellate symbionts highlights evolutionary adaptations to a symbiotic lifestyle.</title>
        <authorList>
            <person name="Aranda M."/>
            <person name="Li Y."/>
            <person name="Liew Y.J."/>
            <person name="Baumgarten S."/>
            <person name="Simakov O."/>
            <person name="Wilson M."/>
            <person name="Piel J."/>
            <person name="Ashoor H."/>
            <person name="Bougouffa S."/>
            <person name="Bajic V.B."/>
            <person name="Ryu T."/>
            <person name="Ravasi T."/>
            <person name="Bayer T."/>
            <person name="Micklem G."/>
            <person name="Kim H."/>
            <person name="Bhak J."/>
            <person name="Lajeunesse T.C."/>
            <person name="Voolstra C.R."/>
        </authorList>
    </citation>
    <scope>NUCLEOTIDE SEQUENCE [LARGE SCALE GENOMIC DNA]</scope>
    <source>
        <strain evidence="1 2">CCMP2467</strain>
    </source>
</reference>
<evidence type="ECO:0000313" key="2">
    <source>
        <dbReference type="Proteomes" id="UP000186817"/>
    </source>
</evidence>
<dbReference type="EMBL" id="LSRX01000049">
    <property type="protein sequence ID" value="OLQ12074.1"/>
    <property type="molecule type" value="Genomic_DNA"/>
</dbReference>
<dbReference type="OrthoDB" id="10574929at2759"/>
<sequence length="198" mass="21944">MPTALLWLQRAEKAGAALDKADFTALIECAVTSSSVGARLPTPAVATDPHAVFGRFRKHMDYAAFLQQRARQVENCAILTALRMFYWKLVHSDFAPLEWMCLTFEDLEASCGQIQIASELPGLDLQVAIRGADSFQQLSDDFERRPLSGADSFQQLSDDFERRPLSGSEDSARFWLEKLKVVNLDEANEASCGAPAPM</sequence>
<dbReference type="AlphaFoldDB" id="A0A1Q9EXA3"/>